<organism evidence="4 5">
    <name type="scientific">Cyphellophora attinorum</name>
    <dbReference type="NCBI Taxonomy" id="1664694"/>
    <lineage>
        <taxon>Eukaryota</taxon>
        <taxon>Fungi</taxon>
        <taxon>Dikarya</taxon>
        <taxon>Ascomycota</taxon>
        <taxon>Pezizomycotina</taxon>
        <taxon>Eurotiomycetes</taxon>
        <taxon>Chaetothyriomycetidae</taxon>
        <taxon>Chaetothyriales</taxon>
        <taxon>Cyphellophoraceae</taxon>
        <taxon>Cyphellophora</taxon>
    </lineage>
</organism>
<dbReference type="OrthoDB" id="269227at2759"/>
<proteinExistence type="inferred from homology"/>
<dbReference type="GeneID" id="28739694"/>
<dbReference type="Pfam" id="PF00732">
    <property type="entry name" value="GMC_oxred_N"/>
    <property type="match status" value="1"/>
</dbReference>
<reference evidence="4 5" key="1">
    <citation type="submission" date="2015-06" db="EMBL/GenBank/DDBJ databases">
        <title>Draft genome of the ant-associated black yeast Phialophora attae CBS 131958.</title>
        <authorList>
            <person name="Moreno L.F."/>
            <person name="Stielow B.J."/>
            <person name="de Hoog S."/>
            <person name="Vicente V.A."/>
            <person name="Weiss V.A."/>
            <person name="de Vries M."/>
            <person name="Cruz L.M."/>
            <person name="Souza E.M."/>
        </authorList>
    </citation>
    <scope>NUCLEOTIDE SEQUENCE [LARGE SCALE GENOMIC DNA]</scope>
    <source>
        <strain evidence="4 5">CBS 131958</strain>
    </source>
</reference>
<dbReference type="PANTHER" id="PTHR11552">
    <property type="entry name" value="GLUCOSE-METHANOL-CHOLINE GMC OXIDOREDUCTASE"/>
    <property type="match status" value="1"/>
</dbReference>
<gene>
    <name evidence="4" type="ORF">AB675_7444</name>
</gene>
<dbReference type="InterPro" id="IPR000172">
    <property type="entry name" value="GMC_OxRdtase_N"/>
</dbReference>
<dbReference type="Pfam" id="PF05199">
    <property type="entry name" value="GMC_oxred_C"/>
    <property type="match status" value="1"/>
</dbReference>
<keyword evidence="2" id="KW-0285">Flavoprotein</keyword>
<feature type="domain" description="Glucose-methanol-choline oxidoreductase N-terminal" evidence="3">
    <location>
        <begin position="290"/>
        <end position="304"/>
    </location>
</feature>
<evidence type="ECO:0000256" key="2">
    <source>
        <dbReference type="PIRSR" id="PIRSR000137-2"/>
    </source>
</evidence>
<accession>A0A0N1HUI4</accession>
<keyword evidence="2" id="KW-0274">FAD</keyword>
<dbReference type="EMBL" id="LFJN01000012">
    <property type="protein sequence ID" value="KPI40603.1"/>
    <property type="molecule type" value="Genomic_DNA"/>
</dbReference>
<dbReference type="Gene3D" id="3.30.560.10">
    <property type="entry name" value="Glucose Oxidase, domain 3"/>
    <property type="match status" value="1"/>
</dbReference>
<name>A0A0N1HUI4_9EURO</name>
<comment type="cofactor">
    <cofactor evidence="2">
        <name>FAD</name>
        <dbReference type="ChEBI" id="CHEBI:57692"/>
    </cofactor>
</comment>
<dbReference type="Proteomes" id="UP000038010">
    <property type="component" value="Unassembled WGS sequence"/>
</dbReference>
<dbReference type="PIRSF" id="PIRSF000137">
    <property type="entry name" value="Alcohol_oxidase"/>
    <property type="match status" value="1"/>
</dbReference>
<dbReference type="AlphaFoldDB" id="A0A0N1HUI4"/>
<dbReference type="InterPro" id="IPR036188">
    <property type="entry name" value="FAD/NAD-bd_sf"/>
</dbReference>
<keyword evidence="5" id="KW-1185">Reference proteome</keyword>
<dbReference type="PANTHER" id="PTHR11552:SF78">
    <property type="entry name" value="GLUCOSE-METHANOL-CHOLINE OXIDOREDUCTASE N-TERMINAL DOMAIN-CONTAINING PROTEIN"/>
    <property type="match status" value="1"/>
</dbReference>
<dbReference type="GO" id="GO:0050660">
    <property type="term" value="F:flavin adenine dinucleotide binding"/>
    <property type="evidence" value="ECO:0007669"/>
    <property type="project" value="InterPro"/>
</dbReference>
<dbReference type="PROSITE" id="PS00624">
    <property type="entry name" value="GMC_OXRED_2"/>
    <property type="match status" value="1"/>
</dbReference>
<evidence type="ECO:0000313" key="5">
    <source>
        <dbReference type="Proteomes" id="UP000038010"/>
    </source>
</evidence>
<dbReference type="STRING" id="1664694.A0A0N1HUI4"/>
<dbReference type="InterPro" id="IPR007867">
    <property type="entry name" value="GMC_OxRtase_C"/>
</dbReference>
<evidence type="ECO:0000256" key="1">
    <source>
        <dbReference type="ARBA" id="ARBA00010790"/>
    </source>
</evidence>
<dbReference type="Gene3D" id="3.50.50.60">
    <property type="entry name" value="FAD/NAD(P)-binding domain"/>
    <property type="match status" value="1"/>
</dbReference>
<dbReference type="SUPFAM" id="SSF54373">
    <property type="entry name" value="FAD-linked reductases, C-terminal domain"/>
    <property type="match status" value="1"/>
</dbReference>
<sequence>MGSLGPLPIDYTESMGEMDIIFAGGGTAACVAAGRLARANPDLKILLVEGGPNQYQDPQVTNPVIYLSNLVPDSKNALFYKGQKSEHLNGREPIVPMGGCLGGGSSINFMMYTRAQGADFDSWKTDGWYAKDMMPLCKKLETFHQDEPGINKDAHGYDGPIHVSDGGFRSKSEKQFMETVKNMGYKEEVDLQNLDTVDGFSRWQRYVSPEGKRQDAAHTFIHPLLQDGEHQNLHILCNSKVVRVLFDTSDPPRAVGVEYKPNENQQPVLNTSKPVHKIVKASKLVVVSAGALGSPQVLERSGVGNPDLLKRLGVPLVSDLPAVGEQYQDHHLILYPYRSTLPAEETVDGLLSGRVDFAKAVAEKNPMLGWNAIDVGSKLRLTEREVKSLGPEFEKDWERDFAPYPTRPVMLCAMLNGFLGDHSLVEPGQYSMMGVYTAYPYSRGSIHITDPEDVLNGYTFDTGFLNHPSDIKKQLWAYKMSREIARRLPFYSGELELAHPKFPETSQAALRKEAFASGEKISDILYTREDDAIIEDWIRNNLNTTWHSLGTCPMKPKEQGGVVDGNLNVYGTSGLKVADLSIPPENVGANTNNTALVIGEKAAVIIGRELGIKGV</sequence>
<protein>
    <submittedName>
        <fullName evidence="4">Alcohol oxidase</fullName>
    </submittedName>
</protein>
<evidence type="ECO:0000259" key="3">
    <source>
        <dbReference type="PROSITE" id="PS00624"/>
    </source>
</evidence>
<comment type="caution">
    <text evidence="4">The sequence shown here is derived from an EMBL/GenBank/DDBJ whole genome shotgun (WGS) entry which is preliminary data.</text>
</comment>
<dbReference type="SUPFAM" id="SSF51905">
    <property type="entry name" value="FAD/NAD(P)-binding domain"/>
    <property type="match status" value="1"/>
</dbReference>
<feature type="binding site" evidence="2">
    <location>
        <position position="241"/>
    </location>
    <ligand>
        <name>FAD</name>
        <dbReference type="ChEBI" id="CHEBI:57692"/>
    </ligand>
</feature>
<comment type="similarity">
    <text evidence="1">Belongs to the GMC oxidoreductase family.</text>
</comment>
<dbReference type="GO" id="GO:0016614">
    <property type="term" value="F:oxidoreductase activity, acting on CH-OH group of donors"/>
    <property type="evidence" value="ECO:0007669"/>
    <property type="project" value="InterPro"/>
</dbReference>
<dbReference type="RefSeq" id="XP_018000566.1">
    <property type="nucleotide sequence ID" value="XM_018147814.1"/>
</dbReference>
<feature type="binding site" evidence="2">
    <location>
        <begin position="546"/>
        <end position="547"/>
    </location>
    <ligand>
        <name>FAD</name>
        <dbReference type="ChEBI" id="CHEBI:57692"/>
    </ligand>
</feature>
<dbReference type="VEuPathDB" id="FungiDB:AB675_7444"/>
<evidence type="ECO:0000313" key="4">
    <source>
        <dbReference type="EMBL" id="KPI40603.1"/>
    </source>
</evidence>
<dbReference type="InterPro" id="IPR012132">
    <property type="entry name" value="GMC_OxRdtase"/>
</dbReference>